<evidence type="ECO:0000259" key="4">
    <source>
        <dbReference type="Pfam" id="PF13519"/>
    </source>
</evidence>
<evidence type="ECO:0000256" key="1">
    <source>
        <dbReference type="SAM" id="MobiDB-lite"/>
    </source>
</evidence>
<evidence type="ECO:0000313" key="6">
    <source>
        <dbReference type="Proteomes" id="UP001597120"/>
    </source>
</evidence>
<dbReference type="PANTHER" id="PTHR37464">
    <property type="entry name" value="BLL2463 PROTEIN"/>
    <property type="match status" value="1"/>
</dbReference>
<evidence type="ECO:0000259" key="3">
    <source>
        <dbReference type="Pfam" id="PF07584"/>
    </source>
</evidence>
<accession>A0ABW3D8T1</accession>
<dbReference type="InterPro" id="IPR036465">
    <property type="entry name" value="vWFA_dom_sf"/>
</dbReference>
<proteinExistence type="predicted"/>
<comment type="caution">
    <text evidence="5">The sequence shown here is derived from an EMBL/GenBank/DDBJ whole genome shotgun (WGS) entry which is preliminary data.</text>
</comment>
<feature type="transmembrane region" description="Helical" evidence="2">
    <location>
        <begin position="622"/>
        <end position="641"/>
    </location>
</feature>
<name>A0ABW3D8T1_9BACL</name>
<keyword evidence="2" id="KW-0472">Membrane</keyword>
<dbReference type="Gene3D" id="2.60.40.10">
    <property type="entry name" value="Immunoglobulins"/>
    <property type="match status" value="1"/>
</dbReference>
<dbReference type="CDD" id="cd00198">
    <property type="entry name" value="vWFA"/>
    <property type="match status" value="1"/>
</dbReference>
<sequence length="647" mass="70634">MFFESLAGLWFALSLPAIIVMYLFKRKYIDTPVSSHLLWSRVLKDIEANRPWQKLRNRLLMLIQLLAAALLVLALMKPFVWSEQEARDHVVLVVDNSASMQSLIRKPSQEGGPYTRLQEAKDRIREWAKQEARGSRFTVISVGGVPEVRLSSDDSFAALDQALAGIDPFYGTAAYEEALSLAAALTREDPEAEIRLVTDGQWPESAAAVRLDVPWTVDQPTRLDTDNIQVVQFGVREDGTGQRTVTAVATVKNWGAQEAVFDVSLYAADRLAETKQLQLAAGEQRTVYFQGLPSADYYRLDAEADDVLQEDNTAYAFLSGGRHLTAVLAGEGNLFLEKALSLAGVDLLKVQRSGATFAIPESPFDFVVVDAVENSAIAGAEWQELLADKPVWYVRTGLEGAETAVGVNDYSVADHPVTQYISLLDTHIASALAGEPPVWAKPIITAGQLPLVYAGEENGQERLLFAFDLHDSDLPLRSEFPILVQNAVEWLGKSRTSSLGLAAASETREIPVSLKAARAQWIAADGGQGWDADIVDGRVSSLQTVPPVPGLYRFVEWDENGTELQSRWLASVMDSRESNLAMQPGLTFGSGSQEEAGPKESGADAGESPAVRQAEGKAPVPVTSWLIVLVIIVVLLEWGVYQRGNSV</sequence>
<keyword evidence="6" id="KW-1185">Reference proteome</keyword>
<dbReference type="InterPro" id="IPR013783">
    <property type="entry name" value="Ig-like_fold"/>
</dbReference>
<gene>
    <name evidence="5" type="ORF">ACFQ03_11985</name>
</gene>
<dbReference type="PANTHER" id="PTHR37464:SF1">
    <property type="entry name" value="BLL2463 PROTEIN"/>
    <property type="match status" value="1"/>
</dbReference>
<dbReference type="EMBL" id="JBHTIU010000037">
    <property type="protein sequence ID" value="MFD0869873.1"/>
    <property type="molecule type" value="Genomic_DNA"/>
</dbReference>
<feature type="transmembrane region" description="Helical" evidence="2">
    <location>
        <begin position="59"/>
        <end position="81"/>
    </location>
</feature>
<evidence type="ECO:0000313" key="5">
    <source>
        <dbReference type="EMBL" id="MFD0869873.1"/>
    </source>
</evidence>
<dbReference type="Gene3D" id="3.40.50.410">
    <property type="entry name" value="von Willebrand factor, type A domain"/>
    <property type="match status" value="1"/>
</dbReference>
<dbReference type="Proteomes" id="UP001597120">
    <property type="component" value="Unassembled WGS sequence"/>
</dbReference>
<dbReference type="RefSeq" id="WP_379288328.1">
    <property type="nucleotide sequence ID" value="NZ_JBHTIU010000037.1"/>
</dbReference>
<dbReference type="InterPro" id="IPR002035">
    <property type="entry name" value="VWF_A"/>
</dbReference>
<organism evidence="5 6">
    <name type="scientific">Paenibacillus residui</name>
    <dbReference type="NCBI Taxonomy" id="629724"/>
    <lineage>
        <taxon>Bacteria</taxon>
        <taxon>Bacillati</taxon>
        <taxon>Bacillota</taxon>
        <taxon>Bacilli</taxon>
        <taxon>Bacillales</taxon>
        <taxon>Paenibacillaceae</taxon>
        <taxon>Paenibacillus</taxon>
    </lineage>
</organism>
<evidence type="ECO:0000256" key="2">
    <source>
        <dbReference type="SAM" id="Phobius"/>
    </source>
</evidence>
<protein>
    <submittedName>
        <fullName evidence="5">VWA domain-containing protein</fullName>
    </submittedName>
</protein>
<dbReference type="InterPro" id="IPR024163">
    <property type="entry name" value="Aerotolerance_reg_N"/>
</dbReference>
<reference evidence="6" key="1">
    <citation type="journal article" date="2019" name="Int. J. Syst. Evol. Microbiol.">
        <title>The Global Catalogue of Microorganisms (GCM) 10K type strain sequencing project: providing services to taxonomists for standard genome sequencing and annotation.</title>
        <authorList>
            <consortium name="The Broad Institute Genomics Platform"/>
            <consortium name="The Broad Institute Genome Sequencing Center for Infectious Disease"/>
            <person name="Wu L."/>
            <person name="Ma J."/>
        </authorList>
    </citation>
    <scope>NUCLEOTIDE SEQUENCE [LARGE SCALE GENOMIC DNA]</scope>
    <source>
        <strain evidence="6">CCUG 57263</strain>
    </source>
</reference>
<keyword evidence="2" id="KW-0812">Transmembrane</keyword>
<dbReference type="SUPFAM" id="SSF53300">
    <property type="entry name" value="vWA-like"/>
    <property type="match status" value="1"/>
</dbReference>
<keyword evidence="2" id="KW-1133">Transmembrane helix</keyword>
<feature type="transmembrane region" description="Helical" evidence="2">
    <location>
        <begin position="6"/>
        <end position="24"/>
    </location>
</feature>
<feature type="domain" description="Aerotolerance regulator N-terminal" evidence="3">
    <location>
        <begin position="1"/>
        <end position="78"/>
    </location>
</feature>
<feature type="domain" description="VWFA" evidence="4">
    <location>
        <begin position="90"/>
        <end position="201"/>
    </location>
</feature>
<dbReference type="Pfam" id="PF13519">
    <property type="entry name" value="VWA_2"/>
    <property type="match status" value="1"/>
</dbReference>
<feature type="region of interest" description="Disordered" evidence="1">
    <location>
        <begin position="583"/>
        <end position="612"/>
    </location>
</feature>
<dbReference type="Pfam" id="PF07584">
    <property type="entry name" value="BatA"/>
    <property type="match status" value="1"/>
</dbReference>